<name>A0A9W7BKM9_9STRA</name>
<comment type="caution">
    <text evidence="3">The sequence shown here is derived from an EMBL/GenBank/DDBJ whole genome shotgun (WGS) entry which is preliminary data.</text>
</comment>
<evidence type="ECO:0000313" key="3">
    <source>
        <dbReference type="EMBL" id="GMH92444.1"/>
    </source>
</evidence>
<keyword evidence="4" id="KW-1185">Reference proteome</keyword>
<dbReference type="EMBL" id="BRXY01000400">
    <property type="protein sequence ID" value="GMH92444.1"/>
    <property type="molecule type" value="Genomic_DNA"/>
</dbReference>
<feature type="compositionally biased region" description="Acidic residues" evidence="2">
    <location>
        <begin position="262"/>
        <end position="279"/>
    </location>
</feature>
<dbReference type="PANTHER" id="PTHR41747">
    <property type="entry name" value="CHROMOSOME UNDETERMINED SCAFFOLD_128, WHOLE GENOME SHOTGUN SEQUENCE"/>
    <property type="match status" value="1"/>
</dbReference>
<feature type="region of interest" description="Disordered" evidence="2">
    <location>
        <begin position="260"/>
        <end position="279"/>
    </location>
</feature>
<feature type="coiled-coil region" evidence="1">
    <location>
        <begin position="223"/>
        <end position="250"/>
    </location>
</feature>
<evidence type="ECO:0000256" key="2">
    <source>
        <dbReference type="SAM" id="MobiDB-lite"/>
    </source>
</evidence>
<proteinExistence type="predicted"/>
<reference evidence="4" key="1">
    <citation type="journal article" date="2023" name="Commun. Biol.">
        <title>Genome analysis of Parmales, the sister group of diatoms, reveals the evolutionary specialization of diatoms from phago-mixotrophs to photoautotrophs.</title>
        <authorList>
            <person name="Ban H."/>
            <person name="Sato S."/>
            <person name="Yoshikawa S."/>
            <person name="Yamada K."/>
            <person name="Nakamura Y."/>
            <person name="Ichinomiya M."/>
            <person name="Sato N."/>
            <person name="Blanc-Mathieu R."/>
            <person name="Endo H."/>
            <person name="Kuwata A."/>
            <person name="Ogata H."/>
        </authorList>
    </citation>
    <scope>NUCLEOTIDE SEQUENCE [LARGE SCALE GENOMIC DNA]</scope>
    <source>
        <strain evidence="4">NIES 3701</strain>
    </source>
</reference>
<dbReference type="AlphaFoldDB" id="A0A9W7BKM9"/>
<feature type="region of interest" description="Disordered" evidence="2">
    <location>
        <begin position="144"/>
        <end position="176"/>
    </location>
</feature>
<dbReference type="OrthoDB" id="250654at2759"/>
<evidence type="ECO:0000313" key="4">
    <source>
        <dbReference type="Proteomes" id="UP001165085"/>
    </source>
</evidence>
<sequence length="362" mass="40370">MSSGMMLSTGPTSSVSIGNYKGVMLCHRPFAGASGAAGKVGKTTQSEGSFKCGTVETPLGENVKISEHQKMVAKMSKKNSVLSKHRKWLSDLQKTKEKLQEEYLEEEAAAKEKKEKFMEREAKMRAVVRGTIGPTKHRQEELALLEETKEQAEEKKEGNGDGPVPPLNLAEPKKSVPAWAMTESVAKEVEDQAMEEEEEDLLAFADGLDYDKYEDDLELKVLMDQVKERIKNMEKDGENDEKALQALLDRELERAIAADREAQEEEYAEEKEGGREDDDVKEIVNTVREEEGMKEVHSNKSLLALVEQRKEALAGEGAMETVKEEAALAQPRIITHTDDGGSRMKGKEDVNKLPYMNRNPAV</sequence>
<dbReference type="PANTHER" id="PTHR41747:SF1">
    <property type="entry name" value="CHROMOSOME UNDETERMINED SCAFFOLD_128, WHOLE GENOME SHOTGUN SEQUENCE"/>
    <property type="match status" value="1"/>
</dbReference>
<protein>
    <submittedName>
        <fullName evidence="3">Uncharacterized protein</fullName>
    </submittedName>
</protein>
<organism evidence="3 4">
    <name type="scientific">Triparma strigata</name>
    <dbReference type="NCBI Taxonomy" id="1606541"/>
    <lineage>
        <taxon>Eukaryota</taxon>
        <taxon>Sar</taxon>
        <taxon>Stramenopiles</taxon>
        <taxon>Ochrophyta</taxon>
        <taxon>Bolidophyceae</taxon>
        <taxon>Parmales</taxon>
        <taxon>Triparmaceae</taxon>
        <taxon>Triparma</taxon>
    </lineage>
</organism>
<gene>
    <name evidence="3" type="ORF">TrST_g1895</name>
</gene>
<accession>A0A9W7BKM9</accession>
<keyword evidence="1" id="KW-0175">Coiled coil</keyword>
<feature type="compositionally biased region" description="Basic and acidic residues" evidence="2">
    <location>
        <begin position="335"/>
        <end position="351"/>
    </location>
</feature>
<dbReference type="Proteomes" id="UP001165085">
    <property type="component" value="Unassembled WGS sequence"/>
</dbReference>
<feature type="region of interest" description="Disordered" evidence="2">
    <location>
        <begin position="329"/>
        <end position="362"/>
    </location>
</feature>
<feature type="compositionally biased region" description="Basic and acidic residues" evidence="2">
    <location>
        <begin position="144"/>
        <end position="159"/>
    </location>
</feature>
<evidence type="ECO:0000256" key="1">
    <source>
        <dbReference type="SAM" id="Coils"/>
    </source>
</evidence>